<name>A0ABD1U226_9LAMI</name>
<proteinExistence type="predicted"/>
<protein>
    <submittedName>
        <fullName evidence="2">Uncharacterized protein</fullName>
    </submittedName>
</protein>
<evidence type="ECO:0000313" key="3">
    <source>
        <dbReference type="Proteomes" id="UP001604336"/>
    </source>
</evidence>
<dbReference type="EMBL" id="JBFOLK010000004">
    <property type="protein sequence ID" value="KAL2519056.1"/>
    <property type="molecule type" value="Genomic_DNA"/>
</dbReference>
<evidence type="ECO:0000313" key="2">
    <source>
        <dbReference type="EMBL" id="KAL2519056.1"/>
    </source>
</evidence>
<gene>
    <name evidence="2" type="ORF">Adt_15303</name>
</gene>
<dbReference type="Proteomes" id="UP001604336">
    <property type="component" value="Unassembled WGS sequence"/>
</dbReference>
<accession>A0ABD1U226</accession>
<organism evidence="2 3">
    <name type="scientific">Abeliophyllum distichum</name>
    <dbReference type="NCBI Taxonomy" id="126358"/>
    <lineage>
        <taxon>Eukaryota</taxon>
        <taxon>Viridiplantae</taxon>
        <taxon>Streptophyta</taxon>
        <taxon>Embryophyta</taxon>
        <taxon>Tracheophyta</taxon>
        <taxon>Spermatophyta</taxon>
        <taxon>Magnoliopsida</taxon>
        <taxon>eudicotyledons</taxon>
        <taxon>Gunneridae</taxon>
        <taxon>Pentapetalae</taxon>
        <taxon>asterids</taxon>
        <taxon>lamiids</taxon>
        <taxon>Lamiales</taxon>
        <taxon>Oleaceae</taxon>
        <taxon>Forsythieae</taxon>
        <taxon>Abeliophyllum</taxon>
    </lineage>
</organism>
<evidence type="ECO:0000256" key="1">
    <source>
        <dbReference type="SAM" id="MobiDB-lite"/>
    </source>
</evidence>
<dbReference type="AlphaFoldDB" id="A0ABD1U226"/>
<feature type="region of interest" description="Disordered" evidence="1">
    <location>
        <begin position="45"/>
        <end position="100"/>
    </location>
</feature>
<comment type="caution">
    <text evidence="2">The sequence shown here is derived from an EMBL/GenBank/DDBJ whole genome shotgun (WGS) entry which is preliminary data.</text>
</comment>
<keyword evidence="3" id="KW-1185">Reference proteome</keyword>
<sequence>MFENELPPIREAPNSRLKEITELPNGSLQVQFAFSSSSSRYSFTSSRPEPFQTFKQAEKQPSEKFKGVDFTPNILKTHYSEEEDDSTRHGLESPTLSDMRSQRDQLNVISSTIDRKREFKKSKDPQVRSFRKNLKRLLSKEEMNRFWKEFYSYPEDISFFEWAYLKTFKQKPKINTYQDKSKIWKITSRNTFQSVHPPLEEIIISKGDVKAIASPLKQISDKRERENPTIVSISNSSNQQQCCGRQLFKSKQ</sequence>
<feature type="compositionally biased region" description="Basic and acidic residues" evidence="1">
    <location>
        <begin position="56"/>
        <end position="67"/>
    </location>
</feature>
<reference evidence="3" key="1">
    <citation type="submission" date="2024-07" db="EMBL/GenBank/DDBJ databases">
        <title>Two chromosome-level genome assemblies of Korean endemic species Abeliophyllum distichum and Forsythia ovata (Oleaceae).</title>
        <authorList>
            <person name="Jang H."/>
        </authorList>
    </citation>
    <scope>NUCLEOTIDE SEQUENCE [LARGE SCALE GENOMIC DNA]</scope>
</reference>